<keyword evidence="2" id="KW-0812">Transmembrane</keyword>
<feature type="transmembrane region" description="Helical" evidence="2">
    <location>
        <begin position="164"/>
        <end position="182"/>
    </location>
</feature>
<evidence type="ECO:0000313" key="4">
    <source>
        <dbReference type="EMBL" id="QIB69325.1"/>
    </source>
</evidence>
<feature type="transmembrane region" description="Helical" evidence="2">
    <location>
        <begin position="239"/>
        <end position="258"/>
    </location>
</feature>
<feature type="transmembrane region" description="Helical" evidence="2">
    <location>
        <begin position="124"/>
        <end position="144"/>
    </location>
</feature>
<dbReference type="Pfam" id="PF07228">
    <property type="entry name" value="SpoIIE"/>
    <property type="match status" value="1"/>
</dbReference>
<gene>
    <name evidence="4" type="ORF">Ami103574_08305</name>
</gene>
<name>A0A858BW76_9FIRM</name>
<dbReference type="InterPro" id="IPR052016">
    <property type="entry name" value="Bact_Sigma-Reg"/>
</dbReference>
<dbReference type="Gene3D" id="3.30.565.10">
    <property type="entry name" value="Histidine kinase-like ATPase, C-terminal domain"/>
    <property type="match status" value="1"/>
</dbReference>
<dbReference type="AlphaFoldDB" id="A0A858BW76"/>
<dbReference type="SUPFAM" id="SSF55874">
    <property type="entry name" value="ATPase domain of HSP90 chaperone/DNA topoisomerase II/histidine kinase"/>
    <property type="match status" value="1"/>
</dbReference>
<feature type="transmembrane region" description="Helical" evidence="2">
    <location>
        <begin position="203"/>
        <end position="227"/>
    </location>
</feature>
<accession>A0A858BW76</accession>
<keyword evidence="2" id="KW-1133">Transmembrane helix</keyword>
<feature type="domain" description="PPM-type phosphatase" evidence="3">
    <location>
        <begin position="298"/>
        <end position="516"/>
    </location>
</feature>
<dbReference type="RefSeq" id="WP_163066492.1">
    <property type="nucleotide sequence ID" value="NZ_CP048649.1"/>
</dbReference>
<dbReference type="Proteomes" id="UP000466848">
    <property type="component" value="Chromosome"/>
</dbReference>
<dbReference type="KEGG" id="abut:Ami103574_08305"/>
<keyword evidence="5" id="KW-1185">Reference proteome</keyword>
<protein>
    <submittedName>
        <fullName evidence="4">SpoIIE family protein phosphatase</fullName>
    </submittedName>
</protein>
<dbReference type="PANTHER" id="PTHR43156">
    <property type="entry name" value="STAGE II SPORULATION PROTEIN E-RELATED"/>
    <property type="match status" value="1"/>
</dbReference>
<sequence length="649" mass="73011">MIVDILDWARIARDASELVLVSCFCISILEITLGGKADKKRRFLKWCIVIGVMQFALFFSTMGMNALDLHIATTMPEFWMTTSASRLMMTAVYVLFNSITMLLPTILSFWGGVWIYPQQKSAKIFTAVLAGLVAAIISSYISQLILLPFYRDNGESNMKDYPELWVSCLIFSLCMLCAFMVYRRVCCHRLKRMIESADGRIDSFIRIPVCSSILFALLISTLSTFGIGPASINWMDTTIYVVVFACLISAYMLMYWSIFRGMTLSAQAAKSKAELDVAKNIQVSVLPRTFPAFPERTEFNVYALMEPAKEVGGDFYDFFFVDENHLAIVIADVSGKGVPAALFMMTARTLLKNLALTGKQPEDVLFEANNHLCENNEAEMFVTAWIGILQIDSGRLCFANAGHNPPLLKTAGQACTYLDYKTYKRSIMLGMRENIVYYQNEIFMKRGEILFLYTDGVTEACNKDSKLFGEERLKSYIQTTDSNSLENILHRLQEELELFMVGTEQSDDITMLALRMDVLPDMLEVKASANQIAEVSDFIEQILEKNACPTGVLRRVLVAVDEIFSNIVQYSGADSAVIRCLVNEEEVCISFEDNGKAYNPLDAEEPDITAPAEERKIGGLGILIVKKSMDTVEYSYSEGKNRLTVKKKR</sequence>
<dbReference type="InterPro" id="IPR003594">
    <property type="entry name" value="HATPase_dom"/>
</dbReference>
<dbReference type="Gene3D" id="3.60.40.10">
    <property type="entry name" value="PPM-type phosphatase domain"/>
    <property type="match status" value="1"/>
</dbReference>
<feature type="transmembrane region" description="Helical" evidence="2">
    <location>
        <begin position="87"/>
        <end position="112"/>
    </location>
</feature>
<feature type="transmembrane region" description="Helical" evidence="2">
    <location>
        <begin position="46"/>
        <end position="67"/>
    </location>
</feature>
<dbReference type="Pfam" id="PF13581">
    <property type="entry name" value="HATPase_c_2"/>
    <property type="match status" value="1"/>
</dbReference>
<evidence type="ECO:0000256" key="2">
    <source>
        <dbReference type="SAM" id="Phobius"/>
    </source>
</evidence>
<evidence type="ECO:0000259" key="3">
    <source>
        <dbReference type="PROSITE" id="PS51746"/>
    </source>
</evidence>
<dbReference type="SUPFAM" id="SSF81606">
    <property type="entry name" value="PP2C-like"/>
    <property type="match status" value="1"/>
</dbReference>
<proteinExistence type="predicted"/>
<evidence type="ECO:0000313" key="5">
    <source>
        <dbReference type="Proteomes" id="UP000466848"/>
    </source>
</evidence>
<dbReference type="PROSITE" id="PS51746">
    <property type="entry name" value="PPM_2"/>
    <property type="match status" value="1"/>
</dbReference>
<keyword evidence="1" id="KW-0378">Hydrolase</keyword>
<reference evidence="4 5" key="1">
    <citation type="submission" date="2020-02" db="EMBL/GenBank/DDBJ databases">
        <authorList>
            <person name="Kim Y.B."/>
            <person name="Roh S.W."/>
        </authorList>
    </citation>
    <scope>NUCLEOTIDE SEQUENCE [LARGE SCALE GENOMIC DNA]</scope>
    <source>
        <strain evidence="4 5">DSM 103574</strain>
    </source>
</reference>
<keyword evidence="2" id="KW-0472">Membrane</keyword>
<feature type="transmembrane region" description="Helical" evidence="2">
    <location>
        <begin position="15"/>
        <end position="34"/>
    </location>
</feature>
<organism evidence="4 5">
    <name type="scientific">Aminipila butyrica</name>
    <dbReference type="NCBI Taxonomy" id="433296"/>
    <lineage>
        <taxon>Bacteria</taxon>
        <taxon>Bacillati</taxon>
        <taxon>Bacillota</taxon>
        <taxon>Clostridia</taxon>
        <taxon>Peptostreptococcales</taxon>
        <taxon>Anaerovoracaceae</taxon>
        <taxon>Aminipila</taxon>
    </lineage>
</organism>
<dbReference type="EMBL" id="CP048649">
    <property type="protein sequence ID" value="QIB69325.1"/>
    <property type="molecule type" value="Genomic_DNA"/>
</dbReference>
<dbReference type="InterPro" id="IPR001932">
    <property type="entry name" value="PPM-type_phosphatase-like_dom"/>
</dbReference>
<dbReference type="PANTHER" id="PTHR43156:SF2">
    <property type="entry name" value="STAGE II SPORULATION PROTEIN E"/>
    <property type="match status" value="1"/>
</dbReference>
<dbReference type="InterPro" id="IPR036890">
    <property type="entry name" value="HATPase_C_sf"/>
</dbReference>
<dbReference type="CDD" id="cd16936">
    <property type="entry name" value="HATPase_RsbW-like"/>
    <property type="match status" value="1"/>
</dbReference>
<dbReference type="SMART" id="SM00331">
    <property type="entry name" value="PP2C_SIG"/>
    <property type="match status" value="1"/>
</dbReference>
<dbReference type="GO" id="GO:0016791">
    <property type="term" value="F:phosphatase activity"/>
    <property type="evidence" value="ECO:0007669"/>
    <property type="project" value="TreeGrafter"/>
</dbReference>
<evidence type="ECO:0000256" key="1">
    <source>
        <dbReference type="ARBA" id="ARBA00022801"/>
    </source>
</evidence>
<dbReference type="InterPro" id="IPR036457">
    <property type="entry name" value="PPM-type-like_dom_sf"/>
</dbReference>